<evidence type="ECO:0000259" key="2">
    <source>
        <dbReference type="Pfam" id="PF00856"/>
    </source>
</evidence>
<evidence type="ECO:0000313" key="3">
    <source>
        <dbReference type="Ensembl" id="ENSNBRP00000005093.1"/>
    </source>
</evidence>
<dbReference type="InterPro" id="IPR046341">
    <property type="entry name" value="SET_dom_sf"/>
</dbReference>
<protein>
    <recommendedName>
        <fullName evidence="2">SET domain-containing protein</fullName>
    </recommendedName>
</protein>
<dbReference type="Proteomes" id="UP000261580">
    <property type="component" value="Unassembled WGS sequence"/>
</dbReference>
<keyword evidence="4" id="KW-1185">Reference proteome</keyword>
<dbReference type="InterPro" id="IPR051760">
    <property type="entry name" value="KMT5A"/>
</dbReference>
<proteinExistence type="predicted"/>
<dbReference type="STRING" id="32507.ENSNBRP00000005093"/>
<evidence type="ECO:0000313" key="4">
    <source>
        <dbReference type="Proteomes" id="UP000261580"/>
    </source>
</evidence>
<evidence type="ECO:0000256" key="1">
    <source>
        <dbReference type="SAM" id="SignalP"/>
    </source>
</evidence>
<dbReference type="GO" id="GO:0005634">
    <property type="term" value="C:nucleus"/>
    <property type="evidence" value="ECO:0007669"/>
    <property type="project" value="TreeGrafter"/>
</dbReference>
<dbReference type="GO" id="GO:0043516">
    <property type="term" value="P:regulation of DNA damage response, signal transduction by p53 class mediator"/>
    <property type="evidence" value="ECO:0007669"/>
    <property type="project" value="TreeGrafter"/>
</dbReference>
<dbReference type="GO" id="GO:0042799">
    <property type="term" value="F:histone H4K20 methyltransferase activity"/>
    <property type="evidence" value="ECO:0007669"/>
    <property type="project" value="TreeGrafter"/>
</dbReference>
<accession>A0A3Q4GEQ5</accession>
<dbReference type="GO" id="GO:0006357">
    <property type="term" value="P:regulation of transcription by RNA polymerase II"/>
    <property type="evidence" value="ECO:0007669"/>
    <property type="project" value="TreeGrafter"/>
</dbReference>
<dbReference type="Bgee" id="ENSNBRG00000004044">
    <property type="expression patterns" value="Expressed in testis and 1 other cell type or tissue"/>
</dbReference>
<dbReference type="AlphaFoldDB" id="A0A3Q4GEQ5"/>
<dbReference type="GeneTree" id="ENSGT01050000245291"/>
<feature type="signal peptide" evidence="1">
    <location>
        <begin position="1"/>
        <end position="19"/>
    </location>
</feature>
<dbReference type="PANTHER" id="PTHR46167:SF1">
    <property type="entry name" value="N-LYSINE METHYLTRANSFERASE KMT5A"/>
    <property type="match status" value="1"/>
</dbReference>
<dbReference type="Ensembl" id="ENSNBRT00000005247.1">
    <property type="protein sequence ID" value="ENSNBRP00000005093.1"/>
    <property type="gene ID" value="ENSNBRG00000004044.1"/>
</dbReference>
<reference evidence="3" key="1">
    <citation type="submission" date="2025-08" db="UniProtKB">
        <authorList>
            <consortium name="Ensembl"/>
        </authorList>
    </citation>
    <scope>IDENTIFICATION</scope>
</reference>
<reference evidence="3" key="2">
    <citation type="submission" date="2025-09" db="UniProtKB">
        <authorList>
            <consortium name="Ensembl"/>
        </authorList>
    </citation>
    <scope>IDENTIFICATION</scope>
</reference>
<dbReference type="PANTHER" id="PTHR46167">
    <property type="entry name" value="N-LYSINE METHYLTRANSFERASE KMT5A"/>
    <property type="match status" value="1"/>
</dbReference>
<dbReference type="SUPFAM" id="SSF82199">
    <property type="entry name" value="SET domain"/>
    <property type="match status" value="1"/>
</dbReference>
<dbReference type="InterPro" id="IPR001214">
    <property type="entry name" value="SET_dom"/>
</dbReference>
<dbReference type="GO" id="GO:0005700">
    <property type="term" value="C:polytene chromosome"/>
    <property type="evidence" value="ECO:0007669"/>
    <property type="project" value="TreeGrafter"/>
</dbReference>
<sequence length="170" mass="18896">DGWWPFKFGVIALMPSCKGDVVCDYHGTYISEAEGKLRPQSGYLFFFRDKCDRGMCIDATAFPCACHPDIETYGTILFIALKDITVGEELLWDYGCFFSFFLTTSEGLQVLSCGCGTLASSQPYRRRECQVVLNTAFLSALQRSENTQIVCVQFFSQCVAAKGPAAYFTG</sequence>
<name>A0A3Q4GEQ5_NEOBR</name>
<feature type="chain" id="PRO_5018684066" description="SET domain-containing protein" evidence="1">
    <location>
        <begin position="20"/>
        <end position="170"/>
    </location>
</feature>
<organism evidence="3 4">
    <name type="scientific">Neolamprologus brichardi</name>
    <name type="common">Fairy cichlid</name>
    <name type="synonym">Lamprologus brichardi</name>
    <dbReference type="NCBI Taxonomy" id="32507"/>
    <lineage>
        <taxon>Eukaryota</taxon>
        <taxon>Metazoa</taxon>
        <taxon>Chordata</taxon>
        <taxon>Craniata</taxon>
        <taxon>Vertebrata</taxon>
        <taxon>Euteleostomi</taxon>
        <taxon>Actinopterygii</taxon>
        <taxon>Neopterygii</taxon>
        <taxon>Teleostei</taxon>
        <taxon>Neoteleostei</taxon>
        <taxon>Acanthomorphata</taxon>
        <taxon>Ovalentaria</taxon>
        <taxon>Cichlomorphae</taxon>
        <taxon>Cichliformes</taxon>
        <taxon>Cichlidae</taxon>
        <taxon>African cichlids</taxon>
        <taxon>Pseudocrenilabrinae</taxon>
        <taxon>Lamprologini</taxon>
        <taxon>Neolamprologus</taxon>
    </lineage>
</organism>
<dbReference type="Gene3D" id="2.170.270.10">
    <property type="entry name" value="SET domain"/>
    <property type="match status" value="1"/>
</dbReference>
<dbReference type="Pfam" id="PF00856">
    <property type="entry name" value="SET"/>
    <property type="match status" value="1"/>
</dbReference>
<keyword evidence="1" id="KW-0732">Signal</keyword>
<feature type="domain" description="SET" evidence="2">
    <location>
        <begin position="8"/>
        <end position="95"/>
    </location>
</feature>